<protein>
    <submittedName>
        <fullName evidence="6">Uncharacterized protein</fullName>
    </submittedName>
</protein>
<comment type="similarity">
    <text evidence="1">Belongs to the 'GDSL' lipolytic enzyme family.</text>
</comment>
<dbReference type="Proteomes" id="UP000655225">
    <property type="component" value="Unassembled WGS sequence"/>
</dbReference>
<proteinExistence type="inferred from homology"/>
<evidence type="ECO:0000313" key="7">
    <source>
        <dbReference type="Proteomes" id="UP000655225"/>
    </source>
</evidence>
<reference evidence="6 7" key="1">
    <citation type="submission" date="2020-04" db="EMBL/GenBank/DDBJ databases">
        <title>Plant Genome Project.</title>
        <authorList>
            <person name="Zhang R.-G."/>
        </authorList>
    </citation>
    <scope>NUCLEOTIDE SEQUENCE [LARGE SCALE GENOMIC DNA]</scope>
    <source>
        <strain evidence="6">YNK0</strain>
        <tissue evidence="6">Leaf</tissue>
    </source>
</reference>
<evidence type="ECO:0000256" key="3">
    <source>
        <dbReference type="ARBA" id="ARBA00022801"/>
    </source>
</evidence>
<keyword evidence="2 5" id="KW-0732">Signal</keyword>
<dbReference type="InterPro" id="IPR036514">
    <property type="entry name" value="SGNH_hydro_sf"/>
</dbReference>
<name>A0A835D7C9_TETSI</name>
<dbReference type="PANTHER" id="PTHR22835:SF557">
    <property type="entry name" value="LIPASE_HYDROLASE FAMILY PROTEIN, PUTATIVE, EXPRESSED-RELATED"/>
    <property type="match status" value="1"/>
</dbReference>
<keyword evidence="4" id="KW-0325">Glycoprotein</keyword>
<keyword evidence="3" id="KW-0378">Hydrolase</keyword>
<dbReference type="AlphaFoldDB" id="A0A835D7C9"/>
<accession>A0A835D7C9</accession>
<gene>
    <name evidence="6" type="ORF">HHK36_025099</name>
</gene>
<dbReference type="InterPro" id="IPR001087">
    <property type="entry name" value="GDSL"/>
</dbReference>
<organism evidence="6 7">
    <name type="scientific">Tetracentron sinense</name>
    <name type="common">Spur-leaf</name>
    <dbReference type="NCBI Taxonomy" id="13715"/>
    <lineage>
        <taxon>Eukaryota</taxon>
        <taxon>Viridiplantae</taxon>
        <taxon>Streptophyta</taxon>
        <taxon>Embryophyta</taxon>
        <taxon>Tracheophyta</taxon>
        <taxon>Spermatophyta</taxon>
        <taxon>Magnoliopsida</taxon>
        <taxon>Trochodendrales</taxon>
        <taxon>Trochodendraceae</taxon>
        <taxon>Tetracentron</taxon>
    </lineage>
</organism>
<evidence type="ECO:0000256" key="2">
    <source>
        <dbReference type="ARBA" id="ARBA00022729"/>
    </source>
</evidence>
<dbReference type="CDD" id="cd01837">
    <property type="entry name" value="SGNH_plant_lipase_like"/>
    <property type="match status" value="2"/>
</dbReference>
<feature type="signal peptide" evidence="5">
    <location>
        <begin position="1"/>
        <end position="22"/>
    </location>
</feature>
<evidence type="ECO:0000256" key="5">
    <source>
        <dbReference type="SAM" id="SignalP"/>
    </source>
</evidence>
<dbReference type="Pfam" id="PF00657">
    <property type="entry name" value="Lipase_GDSL"/>
    <property type="match status" value="2"/>
</dbReference>
<dbReference type="InterPro" id="IPR035669">
    <property type="entry name" value="SGNH_plant_lipase-like"/>
</dbReference>
<dbReference type="EMBL" id="JABCRI010000018">
    <property type="protein sequence ID" value="KAF8390572.1"/>
    <property type="molecule type" value="Genomic_DNA"/>
</dbReference>
<dbReference type="PANTHER" id="PTHR22835">
    <property type="entry name" value="ZINC FINGER FYVE DOMAIN CONTAINING PROTEIN"/>
    <property type="match status" value="1"/>
</dbReference>
<keyword evidence="7" id="KW-1185">Reference proteome</keyword>
<sequence>MASYASLITLFITILIISSASSSSSTTAANGTFEGHFTKIYAFGDSYTDTGNTKSSTGPNAFVYVSNPPYGSTFFGRSTNRYSDGRLVIDFVAEALSLPYSPPYLNKKADTSHGVNFAVAGSTAINHNFFVRNNLGLDITPQSIQTQLIWFNKFLASRGCRGTARSSGRCRELFDDALFWVGEIGANDYAYSIGSSVSSSTIQNLAVKSVTGVLQALLKKGAKYMVVQGLPLTGCLPLAMTLAATDDRDNIGCVASANNQSHSHNLILQAKLQDLRTQYPHAVIIYADYWHAYHVIMKYAVNFGFKEPFNACCGSSAAPYNFDVFATCGSPASRACPNPAQFINWDGVHLTEAMYKVVADMFLRNGYCQPSFKFLLSSKSRGAPTMASYASLITLFITILIISSASSSSTTAANGTLEGHFTKIYAFGDSYTDTGNTKSSTGPNAFAYVSNPPYGSTFFGRSTNRYSDGRLVIDFVAEALSLPYLPPYLNKKADTSHGVNFAVAGSTALNHSFFVKNNLSLDITPQSIQTQLIWFNKFLASRGCRGTARSSGRCREVFDDALFWVGEIGVNDYAYSLGSSVSSSTIQSLAVKSVTGVLQALLKRGAKYMVVQGLPLTGCLPLAMTLAATDDRDNIGCVASANNQSHSHNLILQAKLQDLRTQYPHAVIIYADYWHAYHVIMKYAVNFGFKEPFNACCGSSAAPYNFDVFATCGSPASRACPNPAQFINWDGVHLTEAMYKVVADMFLRNGYCQPSFKFLLSSKRRGG</sequence>
<evidence type="ECO:0000256" key="1">
    <source>
        <dbReference type="ARBA" id="ARBA00008668"/>
    </source>
</evidence>
<dbReference type="OMA" id="ADYWHAY"/>
<dbReference type="SUPFAM" id="SSF52266">
    <property type="entry name" value="SGNH hydrolase"/>
    <property type="match status" value="2"/>
</dbReference>
<dbReference type="GO" id="GO:0016788">
    <property type="term" value="F:hydrolase activity, acting on ester bonds"/>
    <property type="evidence" value="ECO:0007669"/>
    <property type="project" value="InterPro"/>
</dbReference>
<feature type="chain" id="PRO_5033058240" evidence="5">
    <location>
        <begin position="23"/>
        <end position="767"/>
    </location>
</feature>
<dbReference type="Gene3D" id="3.40.50.1110">
    <property type="entry name" value="SGNH hydrolase"/>
    <property type="match status" value="2"/>
</dbReference>
<evidence type="ECO:0000313" key="6">
    <source>
        <dbReference type="EMBL" id="KAF8390572.1"/>
    </source>
</evidence>
<evidence type="ECO:0000256" key="4">
    <source>
        <dbReference type="ARBA" id="ARBA00023180"/>
    </source>
</evidence>
<comment type="caution">
    <text evidence="6">The sequence shown here is derived from an EMBL/GenBank/DDBJ whole genome shotgun (WGS) entry which is preliminary data.</text>
</comment>
<dbReference type="OrthoDB" id="1600564at2759"/>